<proteinExistence type="predicted"/>
<evidence type="ECO:0000313" key="2">
    <source>
        <dbReference type="EMBL" id="OEK04728.1"/>
    </source>
</evidence>
<name>A0A1E5T018_9BACT</name>
<accession>A0A1E5T018</accession>
<dbReference type="EMBL" id="MDGQ01000005">
    <property type="protein sequence ID" value="OEK04728.1"/>
    <property type="molecule type" value="Genomic_DNA"/>
</dbReference>
<dbReference type="Pfam" id="PF03551">
    <property type="entry name" value="PadR"/>
    <property type="match status" value="1"/>
</dbReference>
<dbReference type="Gene3D" id="1.10.10.10">
    <property type="entry name" value="Winged helix-like DNA-binding domain superfamily/Winged helix DNA-binding domain"/>
    <property type="match status" value="1"/>
</dbReference>
<dbReference type="InterPro" id="IPR036388">
    <property type="entry name" value="WH-like_DNA-bd_sf"/>
</dbReference>
<evidence type="ECO:0000259" key="1">
    <source>
        <dbReference type="Pfam" id="PF03551"/>
    </source>
</evidence>
<organism evidence="2 3">
    <name type="scientific">Roseivirga misakiensis</name>
    <dbReference type="NCBI Taxonomy" id="1563681"/>
    <lineage>
        <taxon>Bacteria</taxon>
        <taxon>Pseudomonadati</taxon>
        <taxon>Bacteroidota</taxon>
        <taxon>Cytophagia</taxon>
        <taxon>Cytophagales</taxon>
        <taxon>Roseivirgaceae</taxon>
        <taxon>Roseivirga</taxon>
    </lineage>
</organism>
<reference evidence="2 3" key="1">
    <citation type="submission" date="2016-08" db="EMBL/GenBank/DDBJ databases">
        <title>Draft genome of Fabibacter sp. strain SK-8.</title>
        <authorList>
            <person name="Wong S.-K."/>
            <person name="Hamasaki K."/>
            <person name="Yoshizawa S."/>
        </authorList>
    </citation>
    <scope>NUCLEOTIDE SEQUENCE [LARGE SCALE GENOMIC DNA]</scope>
    <source>
        <strain evidence="2 3">SK-8</strain>
    </source>
</reference>
<dbReference type="InterPro" id="IPR005149">
    <property type="entry name" value="Tscrpt_reg_PadR_N"/>
</dbReference>
<gene>
    <name evidence="2" type="ORF">BFP71_14875</name>
</gene>
<evidence type="ECO:0000313" key="3">
    <source>
        <dbReference type="Proteomes" id="UP000095552"/>
    </source>
</evidence>
<dbReference type="Proteomes" id="UP000095552">
    <property type="component" value="Unassembled WGS sequence"/>
</dbReference>
<dbReference type="InterPro" id="IPR036390">
    <property type="entry name" value="WH_DNA-bd_sf"/>
</dbReference>
<protein>
    <submittedName>
        <fullName evidence="2">PadR family transcriptional regulator</fullName>
    </submittedName>
</protein>
<sequence length="108" mass="12219">MKGIHLGEFEELVLLAVATLEDNAYAVSIQSELHERVDRKANISAIHTALYRMEDKGFLESTRGGAEAKRGGKNKRLFRVTTYGYNMLKESKATRESFWNVLPQISTN</sequence>
<dbReference type="AlphaFoldDB" id="A0A1E5T018"/>
<dbReference type="OrthoDB" id="982265at2"/>
<dbReference type="STRING" id="1563681.BFP71_14875"/>
<dbReference type="RefSeq" id="WP_069836233.1">
    <property type="nucleotide sequence ID" value="NZ_MDGQ01000005.1"/>
</dbReference>
<feature type="domain" description="Transcription regulator PadR N-terminal" evidence="1">
    <location>
        <begin position="15"/>
        <end position="89"/>
    </location>
</feature>
<keyword evidence="3" id="KW-1185">Reference proteome</keyword>
<comment type="caution">
    <text evidence="2">The sequence shown here is derived from an EMBL/GenBank/DDBJ whole genome shotgun (WGS) entry which is preliminary data.</text>
</comment>
<dbReference type="SUPFAM" id="SSF46785">
    <property type="entry name" value="Winged helix' DNA-binding domain"/>
    <property type="match status" value="1"/>
</dbReference>